<dbReference type="PANTHER" id="PTHR35894:SF1">
    <property type="entry name" value="PHOSPHORIBULOKINASE _ URIDINE KINASE FAMILY"/>
    <property type="match status" value="1"/>
</dbReference>
<evidence type="ECO:0000259" key="3">
    <source>
        <dbReference type="SMART" id="SM00382"/>
    </source>
</evidence>
<dbReference type="SMART" id="SM00382">
    <property type="entry name" value="AAA"/>
    <property type="match status" value="1"/>
</dbReference>
<feature type="compositionally biased region" description="Basic and acidic residues" evidence="1">
    <location>
        <begin position="321"/>
        <end position="334"/>
    </location>
</feature>
<dbReference type="SUPFAM" id="SSF52540">
    <property type="entry name" value="P-loop containing nucleoside triphosphate hydrolases"/>
    <property type="match status" value="1"/>
</dbReference>
<dbReference type="InterPro" id="IPR049945">
    <property type="entry name" value="AAA_22"/>
</dbReference>
<accession>A0A831RIW6</accession>
<dbReference type="InterPro" id="IPR003593">
    <property type="entry name" value="AAA+_ATPase"/>
</dbReference>
<dbReference type="AlphaFoldDB" id="A0A831RIW6"/>
<reference evidence="4" key="1">
    <citation type="journal article" date="2020" name="mSystems">
        <title>Genome- and Community-Level Interaction Insights into Carbon Utilization and Element Cycling Functions of Hydrothermarchaeota in Hydrothermal Sediment.</title>
        <authorList>
            <person name="Zhou Z."/>
            <person name="Liu Y."/>
            <person name="Xu W."/>
            <person name="Pan J."/>
            <person name="Luo Z.H."/>
            <person name="Li M."/>
        </authorList>
    </citation>
    <scope>NUCLEOTIDE SEQUENCE [LARGE SCALE GENOMIC DNA]</scope>
    <source>
        <strain evidence="4">HyVt-443</strain>
    </source>
</reference>
<name>A0A831RIW6_9GAMM</name>
<feature type="domain" description="AAA+ ATPase" evidence="3">
    <location>
        <begin position="42"/>
        <end position="215"/>
    </location>
</feature>
<evidence type="ECO:0000256" key="1">
    <source>
        <dbReference type="SAM" id="MobiDB-lite"/>
    </source>
</evidence>
<keyword evidence="2" id="KW-0472">Membrane</keyword>
<feature type="compositionally biased region" description="Low complexity" evidence="1">
    <location>
        <begin position="350"/>
        <end position="368"/>
    </location>
</feature>
<dbReference type="GO" id="GO:0016887">
    <property type="term" value="F:ATP hydrolysis activity"/>
    <property type="evidence" value="ECO:0007669"/>
    <property type="project" value="InterPro"/>
</dbReference>
<evidence type="ECO:0000313" key="4">
    <source>
        <dbReference type="EMBL" id="HEB95453.1"/>
    </source>
</evidence>
<feature type="transmembrane region" description="Helical" evidence="2">
    <location>
        <begin position="419"/>
        <end position="441"/>
    </location>
</feature>
<protein>
    <recommendedName>
        <fullName evidence="3">AAA+ ATPase domain-containing protein</fullName>
    </recommendedName>
</protein>
<organism evidence="4">
    <name type="scientific">Sedimenticola thiotaurini</name>
    <dbReference type="NCBI Taxonomy" id="1543721"/>
    <lineage>
        <taxon>Bacteria</taxon>
        <taxon>Pseudomonadati</taxon>
        <taxon>Pseudomonadota</taxon>
        <taxon>Gammaproteobacteria</taxon>
        <taxon>Chromatiales</taxon>
        <taxon>Sedimenticolaceae</taxon>
        <taxon>Sedimenticola</taxon>
    </lineage>
</organism>
<comment type="caution">
    <text evidence="4">The sequence shown here is derived from an EMBL/GenBank/DDBJ whole genome shotgun (WGS) entry which is preliminary data.</text>
</comment>
<evidence type="ECO:0000256" key="2">
    <source>
        <dbReference type="SAM" id="Phobius"/>
    </source>
</evidence>
<feature type="compositionally biased region" description="Basic and acidic residues" evidence="1">
    <location>
        <begin position="395"/>
        <end position="406"/>
    </location>
</feature>
<dbReference type="Pfam" id="PF13401">
    <property type="entry name" value="AAA_22"/>
    <property type="match status" value="1"/>
</dbReference>
<keyword evidence="2" id="KW-0812">Transmembrane</keyword>
<gene>
    <name evidence="4" type="ORF">ENI96_03340</name>
</gene>
<sequence length="514" mass="56009">MYEKHYGLSADPFRLSPDHGFCLRHASFSRARAYMQYALQRKEGFVVITGAPGTGKTTLIDDLLADASAANVHVARLASAQLQADDLLRMVCYAFGIMADGQDKSLLLHRLSERFGASHRVGRRPLLIVDEAQGLSHDALEELRLLTNLRSGSEPLLQIFLIGQEELREIVNSPVLEQLNQRVIASCQLTPLQPQEVGAYIRHRLEVAGWKGRPRFEAEMLPGIARFSRGVPRRINHICSRLLLHGMLEEREVLTLDDLKLVMTELESEHYVDGDVSTRVELEEFDPEDLSVLSEVAAEPQGVGARLVEAEAAREQVVSMAERRKERENRKDPETDSTSGRQGDTEQERPAPQQEAAPDAAAPDVAAESGEPEAPVDAVPGVAPKKAEPPLAGEAKGKKGDGKEKQGNQAESPSDGHPALWGLLSCLILVAALFAAVLVTAPEYQFRQLVKADTWGDQSVGRLRAGISSLTGGHWPLSESAPDNLQGLRVMSVPGGIAGSSVRMPEQVVRLQAG</sequence>
<proteinExistence type="predicted"/>
<dbReference type="PANTHER" id="PTHR35894">
    <property type="entry name" value="GENERAL SECRETION PATHWAY PROTEIN A-RELATED"/>
    <property type="match status" value="1"/>
</dbReference>
<feature type="region of interest" description="Disordered" evidence="1">
    <location>
        <begin position="318"/>
        <end position="415"/>
    </location>
</feature>
<dbReference type="InterPro" id="IPR027417">
    <property type="entry name" value="P-loop_NTPase"/>
</dbReference>
<dbReference type="InterPro" id="IPR052026">
    <property type="entry name" value="ExeA_AAA_ATPase_DNA-bind"/>
</dbReference>
<dbReference type="Gene3D" id="3.40.50.300">
    <property type="entry name" value="P-loop containing nucleotide triphosphate hydrolases"/>
    <property type="match status" value="1"/>
</dbReference>
<dbReference type="EMBL" id="DRKP01000044">
    <property type="protein sequence ID" value="HEB95453.1"/>
    <property type="molecule type" value="Genomic_DNA"/>
</dbReference>
<keyword evidence="2" id="KW-1133">Transmembrane helix</keyword>
<dbReference type="Proteomes" id="UP000886251">
    <property type="component" value="Unassembled WGS sequence"/>
</dbReference>